<name>A0A7Z7LH61_9BACT</name>
<dbReference type="Proteomes" id="UP000250796">
    <property type="component" value="Chromosome MESINF"/>
</dbReference>
<feature type="domain" description="PAS" evidence="7">
    <location>
        <begin position="128"/>
        <end position="179"/>
    </location>
</feature>
<evidence type="ECO:0000259" key="7">
    <source>
        <dbReference type="PROSITE" id="PS50112"/>
    </source>
</evidence>
<dbReference type="SUPFAM" id="SSF55785">
    <property type="entry name" value="PYP-like sensor domain (PAS domain)"/>
    <property type="match status" value="2"/>
</dbReference>
<dbReference type="InterPro" id="IPR058031">
    <property type="entry name" value="AAA_lid_NorR"/>
</dbReference>
<dbReference type="InterPro" id="IPR002197">
    <property type="entry name" value="HTH_Fis"/>
</dbReference>
<organism evidence="8 9">
    <name type="scientific">Mesotoga infera</name>
    <dbReference type="NCBI Taxonomy" id="1236046"/>
    <lineage>
        <taxon>Bacteria</taxon>
        <taxon>Thermotogati</taxon>
        <taxon>Thermotogota</taxon>
        <taxon>Thermotogae</taxon>
        <taxon>Kosmotogales</taxon>
        <taxon>Kosmotogaceae</taxon>
        <taxon>Mesotoga</taxon>
    </lineage>
</organism>
<evidence type="ECO:0000256" key="2">
    <source>
        <dbReference type="ARBA" id="ARBA00022840"/>
    </source>
</evidence>
<dbReference type="PROSITE" id="PS00675">
    <property type="entry name" value="SIGMA54_INTERACT_1"/>
    <property type="match status" value="1"/>
</dbReference>
<dbReference type="SMART" id="SM00382">
    <property type="entry name" value="AAA"/>
    <property type="match status" value="1"/>
</dbReference>
<dbReference type="InterPro" id="IPR013767">
    <property type="entry name" value="PAS_fold"/>
</dbReference>
<keyword evidence="3" id="KW-0805">Transcription regulation</keyword>
<dbReference type="Pfam" id="PF00989">
    <property type="entry name" value="PAS"/>
    <property type="match status" value="2"/>
</dbReference>
<dbReference type="EMBL" id="LS974202">
    <property type="protein sequence ID" value="SSC14011.1"/>
    <property type="molecule type" value="Genomic_DNA"/>
</dbReference>
<dbReference type="PROSITE" id="PS00676">
    <property type="entry name" value="SIGMA54_INTERACT_2"/>
    <property type="match status" value="1"/>
</dbReference>
<evidence type="ECO:0000259" key="6">
    <source>
        <dbReference type="PROSITE" id="PS50045"/>
    </source>
</evidence>
<evidence type="ECO:0000256" key="3">
    <source>
        <dbReference type="ARBA" id="ARBA00023015"/>
    </source>
</evidence>
<dbReference type="SMART" id="SM00091">
    <property type="entry name" value="PAS"/>
    <property type="match status" value="2"/>
</dbReference>
<dbReference type="PROSITE" id="PS00688">
    <property type="entry name" value="SIGMA54_INTERACT_3"/>
    <property type="match status" value="1"/>
</dbReference>
<sequence length="577" mass="64473">MGRKTGAIVNRDLFDRILNFLMEGIIVIDATGKIIFINEEALKIVGLTRDRAENRLIIDTIPNTRLHIVLQSGTPEINRIQYLGDKTIVTSRFPLMDESGKVYAAMAIFRDMTNVEKMAEEVINHKEMESLLTGIIDATYDAISVADEKGKIVLVNKAYTRITGMSAEYVIGKMATVDIAEGSSLHMEVARIREPVFNAKLKVGPGKKDVIVNVTPLLVKGKFKGSVGVIHDISEIERLAKELEDARRLLRYVKAKYTFDDIAGSSPLMKIAKEQARKVSRTRATVLLNGQSGTGKELFAHAIHNSSDRRDANFISVNCAALPETLLESELFGYVEGAFTGAIRGGKKGLLQEANGGTVFLDEVGKMNLSVQSKFLRFLQDHEIKPVGGNKSVKLDVRIIAATNLELDKLVEEGRFLSDLYYRLNVVPIVIPALKNHLEDIPEIVHTIIMRLNQEYGRMVERIEPAALNLLQKHDWPGNVRELENVIGRAIINMEPDEHTIKTSHLQGLSVVSERRDLLPEGDLEKMMSDYEKRVIVAALDKNDWNKTATAKELGISIRNLYYKIERYGIRDNKGSG</sequence>
<dbReference type="Pfam" id="PF02954">
    <property type="entry name" value="HTH_8"/>
    <property type="match status" value="1"/>
</dbReference>
<dbReference type="PRINTS" id="PR01590">
    <property type="entry name" value="HTHFIS"/>
</dbReference>
<dbReference type="Pfam" id="PF25601">
    <property type="entry name" value="AAA_lid_14"/>
    <property type="match status" value="1"/>
</dbReference>
<evidence type="ECO:0000256" key="1">
    <source>
        <dbReference type="ARBA" id="ARBA00022741"/>
    </source>
</evidence>
<accession>A0A7Z7LH61</accession>
<feature type="domain" description="Sigma-54 factor interaction" evidence="6">
    <location>
        <begin position="262"/>
        <end position="492"/>
    </location>
</feature>
<evidence type="ECO:0000313" key="8">
    <source>
        <dbReference type="EMBL" id="SSC14011.1"/>
    </source>
</evidence>
<dbReference type="GO" id="GO:0043565">
    <property type="term" value="F:sequence-specific DNA binding"/>
    <property type="evidence" value="ECO:0007669"/>
    <property type="project" value="InterPro"/>
</dbReference>
<keyword evidence="2" id="KW-0067">ATP-binding</keyword>
<dbReference type="Gene3D" id="3.30.450.20">
    <property type="entry name" value="PAS domain"/>
    <property type="match status" value="2"/>
</dbReference>
<evidence type="ECO:0000313" key="9">
    <source>
        <dbReference type="Proteomes" id="UP000250796"/>
    </source>
</evidence>
<dbReference type="RefSeq" id="WP_231936767.1">
    <property type="nucleotide sequence ID" value="NZ_LS974202.1"/>
</dbReference>
<dbReference type="InterPro" id="IPR003593">
    <property type="entry name" value="AAA+_ATPase"/>
</dbReference>
<dbReference type="InterPro" id="IPR000014">
    <property type="entry name" value="PAS"/>
</dbReference>
<dbReference type="AlphaFoldDB" id="A0A7Z7LH61"/>
<protein>
    <submittedName>
        <fullName evidence="8">Putative sigma L-dependent transcriptional regulator YqiR</fullName>
    </submittedName>
</protein>
<evidence type="ECO:0000256" key="4">
    <source>
        <dbReference type="ARBA" id="ARBA00023125"/>
    </source>
</evidence>
<dbReference type="NCBIfam" id="TIGR00229">
    <property type="entry name" value="sensory_box"/>
    <property type="match status" value="2"/>
</dbReference>
<keyword evidence="1" id="KW-0547">Nucleotide-binding</keyword>
<feature type="domain" description="PAS" evidence="7">
    <location>
        <begin position="10"/>
        <end position="55"/>
    </location>
</feature>
<dbReference type="PROSITE" id="PS50045">
    <property type="entry name" value="SIGMA54_INTERACT_4"/>
    <property type="match status" value="1"/>
</dbReference>
<evidence type="ECO:0000256" key="5">
    <source>
        <dbReference type="ARBA" id="ARBA00023163"/>
    </source>
</evidence>
<proteinExistence type="predicted"/>
<dbReference type="SUPFAM" id="SSF46689">
    <property type="entry name" value="Homeodomain-like"/>
    <property type="match status" value="1"/>
</dbReference>
<dbReference type="InterPro" id="IPR027417">
    <property type="entry name" value="P-loop_NTPase"/>
</dbReference>
<dbReference type="PANTHER" id="PTHR32071">
    <property type="entry name" value="TRANSCRIPTIONAL REGULATORY PROTEIN"/>
    <property type="match status" value="1"/>
</dbReference>
<dbReference type="PANTHER" id="PTHR32071:SF121">
    <property type="entry name" value="SIGMA L-DEPENDENT TRANSCRIPTIONAL REGULATOR YQIR-RELATED"/>
    <property type="match status" value="1"/>
</dbReference>
<dbReference type="GO" id="GO:0006355">
    <property type="term" value="P:regulation of DNA-templated transcription"/>
    <property type="evidence" value="ECO:0007669"/>
    <property type="project" value="InterPro"/>
</dbReference>
<dbReference type="FunFam" id="3.40.50.300:FF:000006">
    <property type="entry name" value="DNA-binding transcriptional regulator NtrC"/>
    <property type="match status" value="1"/>
</dbReference>
<dbReference type="InterPro" id="IPR009057">
    <property type="entry name" value="Homeodomain-like_sf"/>
</dbReference>
<dbReference type="InterPro" id="IPR035965">
    <property type="entry name" value="PAS-like_dom_sf"/>
</dbReference>
<dbReference type="InterPro" id="IPR025943">
    <property type="entry name" value="Sigma_54_int_dom_ATP-bd_2"/>
</dbReference>
<dbReference type="SUPFAM" id="SSF52540">
    <property type="entry name" value="P-loop containing nucleoside triphosphate hydrolases"/>
    <property type="match status" value="1"/>
</dbReference>
<dbReference type="CDD" id="cd00009">
    <property type="entry name" value="AAA"/>
    <property type="match status" value="1"/>
</dbReference>
<dbReference type="PROSITE" id="PS50112">
    <property type="entry name" value="PAS"/>
    <property type="match status" value="2"/>
</dbReference>
<dbReference type="CDD" id="cd00130">
    <property type="entry name" value="PAS"/>
    <property type="match status" value="2"/>
</dbReference>
<gene>
    <name evidence="8" type="primary">yqiR</name>
    <name evidence="8" type="ORF">MESINF_2571</name>
</gene>
<dbReference type="InterPro" id="IPR002078">
    <property type="entry name" value="Sigma_54_int"/>
</dbReference>
<dbReference type="Pfam" id="PF00158">
    <property type="entry name" value="Sigma54_activat"/>
    <property type="match status" value="1"/>
</dbReference>
<keyword evidence="9" id="KW-1185">Reference proteome</keyword>
<keyword evidence="5" id="KW-0804">Transcription</keyword>
<dbReference type="KEGG" id="minf:MESINF_2571"/>
<dbReference type="InterPro" id="IPR025662">
    <property type="entry name" value="Sigma_54_int_dom_ATP-bd_1"/>
</dbReference>
<dbReference type="InterPro" id="IPR025944">
    <property type="entry name" value="Sigma_54_int_dom_CS"/>
</dbReference>
<dbReference type="Gene3D" id="1.10.10.60">
    <property type="entry name" value="Homeodomain-like"/>
    <property type="match status" value="1"/>
</dbReference>
<reference evidence="8 9" key="1">
    <citation type="submission" date="2017-01" db="EMBL/GenBank/DDBJ databases">
        <authorList>
            <person name="Erauso G."/>
        </authorList>
    </citation>
    <scope>NUCLEOTIDE SEQUENCE [LARGE SCALE GENOMIC DNA]</scope>
    <source>
        <strain evidence="8">MESINF1</strain>
    </source>
</reference>
<dbReference type="Gene3D" id="3.40.50.300">
    <property type="entry name" value="P-loop containing nucleotide triphosphate hydrolases"/>
    <property type="match status" value="1"/>
</dbReference>
<dbReference type="GO" id="GO:0005524">
    <property type="term" value="F:ATP binding"/>
    <property type="evidence" value="ECO:0007669"/>
    <property type="project" value="UniProtKB-KW"/>
</dbReference>
<dbReference type="Gene3D" id="1.10.8.60">
    <property type="match status" value="1"/>
</dbReference>
<keyword evidence="4" id="KW-0238">DNA-binding</keyword>